<dbReference type="GO" id="GO:0006457">
    <property type="term" value="P:protein folding"/>
    <property type="evidence" value="ECO:0007669"/>
    <property type="project" value="InterPro"/>
</dbReference>
<proteinExistence type="inferred from homology"/>
<organism evidence="7 8">
    <name type="scientific">Merismopedia glauca CCAP 1448/3</name>
    <dbReference type="NCBI Taxonomy" id="1296344"/>
    <lineage>
        <taxon>Bacteria</taxon>
        <taxon>Bacillati</taxon>
        <taxon>Cyanobacteriota</taxon>
        <taxon>Cyanophyceae</taxon>
        <taxon>Synechococcales</taxon>
        <taxon>Merismopediaceae</taxon>
        <taxon>Merismopedia</taxon>
    </lineage>
</organism>
<comment type="function">
    <text evidence="5">Involved in urease metallocenter assembly. Binds nickel. Probably functions as a nickel donor during metallocenter assembly.</text>
</comment>
<dbReference type="InterPro" id="IPR012406">
    <property type="entry name" value="UreE"/>
</dbReference>
<evidence type="ECO:0000313" key="8">
    <source>
        <dbReference type="Proteomes" id="UP000238762"/>
    </source>
</evidence>
<gene>
    <name evidence="5" type="primary">ureE</name>
    <name evidence="7" type="ORF">C7B64_03590</name>
</gene>
<dbReference type="GO" id="GO:0065003">
    <property type="term" value="P:protein-containing complex assembly"/>
    <property type="evidence" value="ECO:0007669"/>
    <property type="project" value="InterPro"/>
</dbReference>
<evidence type="ECO:0000256" key="4">
    <source>
        <dbReference type="ARBA" id="ARBA00023186"/>
    </source>
</evidence>
<dbReference type="RefSeq" id="WP_106287285.1">
    <property type="nucleotide sequence ID" value="NZ_CAWNTC010000180.1"/>
</dbReference>
<protein>
    <recommendedName>
        <fullName evidence="5">Urease accessory protein UreE</fullName>
    </recommendedName>
</protein>
<accession>A0A2T1C8P8</accession>
<evidence type="ECO:0000256" key="2">
    <source>
        <dbReference type="ARBA" id="ARBA00022490"/>
    </source>
</evidence>
<dbReference type="PIRSF" id="PIRSF036402">
    <property type="entry name" value="Ureas_acces_UreE"/>
    <property type="match status" value="1"/>
</dbReference>
<comment type="similarity">
    <text evidence="5">Belongs to the UreE family.</text>
</comment>
<keyword evidence="2 5" id="KW-0963">Cytoplasm</keyword>
<reference evidence="7 8" key="1">
    <citation type="submission" date="2018-02" db="EMBL/GenBank/DDBJ databases">
        <authorList>
            <person name="Cohen D.B."/>
            <person name="Kent A.D."/>
        </authorList>
    </citation>
    <scope>NUCLEOTIDE SEQUENCE [LARGE SCALE GENOMIC DNA]</scope>
    <source>
        <strain evidence="7 8">CCAP 1448/3</strain>
    </source>
</reference>
<reference evidence="7 8" key="2">
    <citation type="submission" date="2018-03" db="EMBL/GenBank/DDBJ databases">
        <title>The ancient ancestry and fast evolution of plastids.</title>
        <authorList>
            <person name="Moore K.R."/>
            <person name="Magnabosco C."/>
            <person name="Momper L."/>
            <person name="Gold D.A."/>
            <person name="Bosak T."/>
            <person name="Fournier G.P."/>
        </authorList>
    </citation>
    <scope>NUCLEOTIDE SEQUENCE [LARGE SCALE GENOMIC DNA]</scope>
    <source>
        <strain evidence="7 8">CCAP 1448/3</strain>
    </source>
</reference>
<dbReference type="CDD" id="cd00571">
    <property type="entry name" value="UreE"/>
    <property type="match status" value="1"/>
</dbReference>
<evidence type="ECO:0000256" key="3">
    <source>
        <dbReference type="ARBA" id="ARBA00022596"/>
    </source>
</evidence>
<dbReference type="EMBL" id="PVWJ01000011">
    <property type="protein sequence ID" value="PSB04513.1"/>
    <property type="molecule type" value="Genomic_DNA"/>
</dbReference>
<dbReference type="AlphaFoldDB" id="A0A2T1C8P8"/>
<dbReference type="NCBIfam" id="NF009751">
    <property type="entry name" value="PRK13261.1-1"/>
    <property type="match status" value="1"/>
</dbReference>
<dbReference type="Pfam" id="PF05194">
    <property type="entry name" value="UreE_C"/>
    <property type="match status" value="1"/>
</dbReference>
<dbReference type="Gene3D" id="3.30.70.790">
    <property type="entry name" value="UreE, C-terminal domain"/>
    <property type="match status" value="1"/>
</dbReference>
<sequence length="145" mass="16326">MLTFTTKLPENEPINVTMTVALTAEERTKSRDRLSTIEGDRICFKLPRGTILKDGDLLQSETQDVVLRIMAKPEPVLTVTASHPLDLLKAAYHLGNRHVPLEINLDYLRLSADLVLQAMLEQLGLKVIIEEAPFQPEFGAYLHLH</sequence>
<name>A0A2T1C8P8_9CYAN</name>
<dbReference type="HAMAP" id="MF_00822">
    <property type="entry name" value="UreE"/>
    <property type="match status" value="1"/>
</dbReference>
<dbReference type="GO" id="GO:0005737">
    <property type="term" value="C:cytoplasm"/>
    <property type="evidence" value="ECO:0007669"/>
    <property type="project" value="UniProtKB-SubCell"/>
</dbReference>
<dbReference type="GO" id="GO:0051082">
    <property type="term" value="F:unfolded protein binding"/>
    <property type="evidence" value="ECO:0007669"/>
    <property type="project" value="UniProtKB-UniRule"/>
</dbReference>
<dbReference type="SUPFAM" id="SSF69737">
    <property type="entry name" value="Urease metallochaperone UreE, C-terminal domain"/>
    <property type="match status" value="1"/>
</dbReference>
<dbReference type="SUPFAM" id="SSF69287">
    <property type="entry name" value="Urease metallochaperone UreE, N-terminal domain"/>
    <property type="match status" value="1"/>
</dbReference>
<dbReference type="InterPro" id="IPR004029">
    <property type="entry name" value="UreE_N"/>
</dbReference>
<evidence type="ECO:0000259" key="6">
    <source>
        <dbReference type="SMART" id="SM00988"/>
    </source>
</evidence>
<dbReference type="GO" id="GO:0019627">
    <property type="term" value="P:urea metabolic process"/>
    <property type="evidence" value="ECO:0007669"/>
    <property type="project" value="InterPro"/>
</dbReference>
<dbReference type="Proteomes" id="UP000238762">
    <property type="component" value="Unassembled WGS sequence"/>
</dbReference>
<dbReference type="Pfam" id="PF02814">
    <property type="entry name" value="UreE_N"/>
    <property type="match status" value="1"/>
</dbReference>
<dbReference type="InterPro" id="IPR036118">
    <property type="entry name" value="UreE_N_sf"/>
</dbReference>
<dbReference type="SMART" id="SM00988">
    <property type="entry name" value="UreE_N"/>
    <property type="match status" value="1"/>
</dbReference>
<evidence type="ECO:0000313" key="7">
    <source>
        <dbReference type="EMBL" id="PSB04513.1"/>
    </source>
</evidence>
<dbReference type="OrthoDB" id="5421304at2"/>
<comment type="subcellular location">
    <subcellularLocation>
        <location evidence="1 5">Cytoplasm</location>
    </subcellularLocation>
</comment>
<evidence type="ECO:0000256" key="5">
    <source>
        <dbReference type="HAMAP-Rule" id="MF_00822"/>
    </source>
</evidence>
<feature type="domain" description="UreE urease accessory N-terminal" evidence="6">
    <location>
        <begin position="1"/>
        <end position="66"/>
    </location>
</feature>
<evidence type="ECO:0000256" key="1">
    <source>
        <dbReference type="ARBA" id="ARBA00004496"/>
    </source>
</evidence>
<keyword evidence="8" id="KW-1185">Reference proteome</keyword>
<keyword evidence="4 5" id="KW-0143">Chaperone</keyword>
<dbReference type="GO" id="GO:0016151">
    <property type="term" value="F:nickel cation binding"/>
    <property type="evidence" value="ECO:0007669"/>
    <property type="project" value="UniProtKB-UniRule"/>
</dbReference>
<comment type="caution">
    <text evidence="7">The sequence shown here is derived from an EMBL/GenBank/DDBJ whole genome shotgun (WGS) entry which is preliminary data.</text>
</comment>
<dbReference type="Gene3D" id="2.60.260.20">
    <property type="entry name" value="Urease metallochaperone UreE, N-terminal domain"/>
    <property type="match status" value="1"/>
</dbReference>
<keyword evidence="3 5" id="KW-0533">Nickel</keyword>
<dbReference type="InterPro" id="IPR007864">
    <property type="entry name" value="UreE_C_dom"/>
</dbReference>